<protein>
    <submittedName>
        <fullName evidence="1">Uncharacterized protein</fullName>
    </submittedName>
</protein>
<proteinExistence type="predicted"/>
<dbReference type="EMBL" id="GBXM01073766">
    <property type="protein sequence ID" value="JAH34811.1"/>
    <property type="molecule type" value="Transcribed_RNA"/>
</dbReference>
<dbReference type="AlphaFoldDB" id="A0A0E9S0L0"/>
<accession>A0A0E9S0L0</accession>
<name>A0A0E9S0L0_ANGAN</name>
<evidence type="ECO:0000313" key="1">
    <source>
        <dbReference type="EMBL" id="JAH34811.1"/>
    </source>
</evidence>
<reference evidence="1" key="2">
    <citation type="journal article" date="2015" name="Fish Shellfish Immunol.">
        <title>Early steps in the European eel (Anguilla anguilla)-Vibrio vulnificus interaction in the gills: Role of the RtxA13 toxin.</title>
        <authorList>
            <person name="Callol A."/>
            <person name="Pajuelo D."/>
            <person name="Ebbesson L."/>
            <person name="Teles M."/>
            <person name="MacKenzie S."/>
            <person name="Amaro C."/>
        </authorList>
    </citation>
    <scope>NUCLEOTIDE SEQUENCE</scope>
</reference>
<organism evidence="1">
    <name type="scientific">Anguilla anguilla</name>
    <name type="common">European freshwater eel</name>
    <name type="synonym">Muraena anguilla</name>
    <dbReference type="NCBI Taxonomy" id="7936"/>
    <lineage>
        <taxon>Eukaryota</taxon>
        <taxon>Metazoa</taxon>
        <taxon>Chordata</taxon>
        <taxon>Craniata</taxon>
        <taxon>Vertebrata</taxon>
        <taxon>Euteleostomi</taxon>
        <taxon>Actinopterygii</taxon>
        <taxon>Neopterygii</taxon>
        <taxon>Teleostei</taxon>
        <taxon>Anguilliformes</taxon>
        <taxon>Anguillidae</taxon>
        <taxon>Anguilla</taxon>
    </lineage>
</organism>
<reference evidence="1" key="1">
    <citation type="submission" date="2014-11" db="EMBL/GenBank/DDBJ databases">
        <authorList>
            <person name="Amaro Gonzalez C."/>
        </authorList>
    </citation>
    <scope>NUCLEOTIDE SEQUENCE</scope>
</reference>
<sequence length="29" mass="3214">MPQKEASIPIPPFHCMGRARFGGKNLDNT</sequence>